<sequence>MLRTDLIIINPEIADSTPAFTGTWVSISRLVSYLGASHPLIEFLLDYPTVEKGQIKRVPNAAPAALLPIHLRVELAHEIAA</sequence>
<evidence type="ECO:0000313" key="1">
    <source>
        <dbReference type="EMBL" id="MVN76779.1"/>
    </source>
</evidence>
<reference evidence="1 2" key="1">
    <citation type="submission" date="2019-12" db="EMBL/GenBank/DDBJ databases">
        <title>Hymenobacter sp. HMF4947 Genome sequencing and assembly.</title>
        <authorList>
            <person name="Kang H."/>
            <person name="Cha I."/>
            <person name="Kim H."/>
            <person name="Joh K."/>
        </authorList>
    </citation>
    <scope>NUCLEOTIDE SEQUENCE [LARGE SCALE GENOMIC DNA]</scope>
    <source>
        <strain evidence="1 2">HMF4947</strain>
    </source>
</reference>
<comment type="caution">
    <text evidence="1">The sequence shown here is derived from an EMBL/GenBank/DDBJ whole genome shotgun (WGS) entry which is preliminary data.</text>
</comment>
<organism evidence="1 2">
    <name type="scientific">Hymenobacter ginkgonis</name>
    <dbReference type="NCBI Taxonomy" id="2682976"/>
    <lineage>
        <taxon>Bacteria</taxon>
        <taxon>Pseudomonadati</taxon>
        <taxon>Bacteroidota</taxon>
        <taxon>Cytophagia</taxon>
        <taxon>Cytophagales</taxon>
        <taxon>Hymenobacteraceae</taxon>
        <taxon>Hymenobacter</taxon>
    </lineage>
</organism>
<dbReference type="RefSeq" id="WP_394351223.1">
    <property type="nucleotide sequence ID" value="NZ_WQKZ01000002.1"/>
</dbReference>
<name>A0A7K1TEE1_9BACT</name>
<dbReference type="InterPro" id="IPR036388">
    <property type="entry name" value="WH-like_DNA-bd_sf"/>
</dbReference>
<protein>
    <submittedName>
        <fullName evidence="1">DUF433 domain-containing protein</fullName>
    </submittedName>
</protein>
<keyword evidence="2" id="KW-1185">Reference proteome</keyword>
<dbReference type="Gene3D" id="1.10.10.10">
    <property type="entry name" value="Winged helix-like DNA-binding domain superfamily/Winged helix DNA-binding domain"/>
    <property type="match status" value="1"/>
</dbReference>
<dbReference type="AlphaFoldDB" id="A0A7K1TEE1"/>
<dbReference type="InterPro" id="IPR009057">
    <property type="entry name" value="Homeodomain-like_sf"/>
</dbReference>
<dbReference type="InterPro" id="IPR007367">
    <property type="entry name" value="DUF433"/>
</dbReference>
<dbReference type="Pfam" id="PF04255">
    <property type="entry name" value="DUF433"/>
    <property type="match status" value="1"/>
</dbReference>
<gene>
    <name evidence="1" type="ORF">GO988_10640</name>
</gene>
<dbReference type="Proteomes" id="UP000441336">
    <property type="component" value="Unassembled WGS sequence"/>
</dbReference>
<proteinExistence type="predicted"/>
<dbReference type="SUPFAM" id="SSF46689">
    <property type="entry name" value="Homeodomain-like"/>
    <property type="match status" value="1"/>
</dbReference>
<dbReference type="EMBL" id="WQKZ01000002">
    <property type="protein sequence ID" value="MVN76779.1"/>
    <property type="molecule type" value="Genomic_DNA"/>
</dbReference>
<evidence type="ECO:0000313" key="2">
    <source>
        <dbReference type="Proteomes" id="UP000441336"/>
    </source>
</evidence>
<accession>A0A7K1TEE1</accession>